<keyword evidence="2" id="KW-1185">Reference proteome</keyword>
<sequence length="89" mass="10327">MKKNFLFVLGIFILMLIMINMSVSSSTIYGKEASKLHPETRKQLNDPNYQRIVLPEELENEIESKKGYSFIFFPQLVVIVKGQHLLLVK</sequence>
<proteinExistence type="predicted"/>
<evidence type="ECO:0000313" key="2">
    <source>
        <dbReference type="Proteomes" id="UP001189619"/>
    </source>
</evidence>
<dbReference type="Proteomes" id="UP001189619">
    <property type="component" value="Chromosome"/>
</dbReference>
<dbReference type="EMBL" id="OY569118">
    <property type="protein sequence ID" value="CAJ1000782.1"/>
    <property type="molecule type" value="Genomic_DNA"/>
</dbReference>
<name>A0AA48M767_9BACL</name>
<organism evidence="1 2">
    <name type="scientific">Brevibacillus aydinogluensis</name>
    <dbReference type="NCBI Taxonomy" id="927786"/>
    <lineage>
        <taxon>Bacteria</taxon>
        <taxon>Bacillati</taxon>
        <taxon>Bacillota</taxon>
        <taxon>Bacilli</taxon>
        <taxon>Bacillales</taxon>
        <taxon>Paenibacillaceae</taxon>
        <taxon>Brevibacillus</taxon>
    </lineage>
</organism>
<accession>A0AA48M767</accession>
<protein>
    <submittedName>
        <fullName evidence="1">Uncharacterized protein</fullName>
    </submittedName>
</protein>
<evidence type="ECO:0000313" key="1">
    <source>
        <dbReference type="EMBL" id="CAJ1000782.1"/>
    </source>
</evidence>
<reference evidence="1" key="1">
    <citation type="submission" date="2023-07" db="EMBL/GenBank/DDBJ databases">
        <authorList>
            <person name="Ivanov I."/>
            <person name="Teneva D."/>
            <person name="Stoikov I."/>
        </authorList>
    </citation>
    <scope>NUCLEOTIDE SEQUENCE</scope>
    <source>
        <strain evidence="1">4475</strain>
    </source>
</reference>
<dbReference type="KEGG" id="bayd:BSPP4475_00400"/>
<gene>
    <name evidence="1" type="ORF">BSPP4475_00400</name>
</gene>
<dbReference type="AlphaFoldDB" id="A0AA48M767"/>